<dbReference type="EMBL" id="MCGO01000051">
    <property type="protein sequence ID" value="ORY37218.1"/>
    <property type="molecule type" value="Genomic_DNA"/>
</dbReference>
<dbReference type="Proteomes" id="UP000193642">
    <property type="component" value="Unassembled WGS sequence"/>
</dbReference>
<protein>
    <submittedName>
        <fullName evidence="2">Uncharacterized protein</fullName>
    </submittedName>
</protein>
<reference evidence="2 3" key="1">
    <citation type="submission" date="2016-07" db="EMBL/GenBank/DDBJ databases">
        <title>Pervasive Adenine N6-methylation of Active Genes in Fungi.</title>
        <authorList>
            <consortium name="DOE Joint Genome Institute"/>
            <person name="Mondo S.J."/>
            <person name="Dannebaum R.O."/>
            <person name="Kuo R.C."/>
            <person name="Labutti K."/>
            <person name="Haridas S."/>
            <person name="Kuo A."/>
            <person name="Salamov A."/>
            <person name="Ahrendt S.R."/>
            <person name="Lipzen A."/>
            <person name="Sullivan W."/>
            <person name="Andreopoulos W.B."/>
            <person name="Clum A."/>
            <person name="Lindquist E."/>
            <person name="Daum C."/>
            <person name="Ramamoorthy G.K."/>
            <person name="Gryganskyi A."/>
            <person name="Culley D."/>
            <person name="Magnuson J.K."/>
            <person name="James T.Y."/>
            <person name="O'Malley M.A."/>
            <person name="Stajich J.E."/>
            <person name="Spatafora J.W."/>
            <person name="Visel A."/>
            <person name="Grigoriev I.V."/>
        </authorList>
    </citation>
    <scope>NUCLEOTIDE SEQUENCE [LARGE SCALE GENOMIC DNA]</scope>
    <source>
        <strain evidence="2 3">JEL800</strain>
    </source>
</reference>
<accession>A0A1Y2BR41</accession>
<evidence type="ECO:0000313" key="2">
    <source>
        <dbReference type="EMBL" id="ORY37218.1"/>
    </source>
</evidence>
<dbReference type="OrthoDB" id="2147993at2759"/>
<dbReference type="Gene3D" id="3.30.450.20">
    <property type="entry name" value="PAS domain"/>
    <property type="match status" value="1"/>
</dbReference>
<proteinExistence type="predicted"/>
<sequence length="389" mass="42784">MFYQSYFKNLYYTSSQNGFIGLFTIANSNQVWVSLPLNSVNPTCAVCEFWKTMSATDLALAAKSSNLSWAPWNIGKQIATGPYRSMSTPFVPVTRPWYVQAAKSVPTNISVQYTSPYLFLKGIPGISANVPVFDKSGSLQGVIATDIPFSDIQSNLVNYLQTPNAFMYVFTADGTLVGNTINETLVLPNGSLKTIYAMEHVVMLQVAKYIQSLVSQNQTLQSLASPATYFENNGYLFQLRMMDSAPYFFIVNGAPKTDYTLRIDEMFNSLQSTLDGTVGTVIELTAGIFVLVVVASCFLIYFGIAKPLKVWTDVMVQAADYDFDAIKNFKRRGNFISELNEIEVAFFEMIAKFATAISSNKAITQRSGAVVSKASSQNTVSASPDKSVA</sequence>
<organism evidence="2 3">
    <name type="scientific">Rhizoclosmatium globosum</name>
    <dbReference type="NCBI Taxonomy" id="329046"/>
    <lineage>
        <taxon>Eukaryota</taxon>
        <taxon>Fungi</taxon>
        <taxon>Fungi incertae sedis</taxon>
        <taxon>Chytridiomycota</taxon>
        <taxon>Chytridiomycota incertae sedis</taxon>
        <taxon>Chytridiomycetes</taxon>
        <taxon>Chytridiales</taxon>
        <taxon>Chytriomycetaceae</taxon>
        <taxon>Rhizoclosmatium</taxon>
    </lineage>
</organism>
<gene>
    <name evidence="2" type="ORF">BCR33DRAFT_465975</name>
</gene>
<dbReference type="CDD" id="cd18773">
    <property type="entry name" value="PDC1_HK_sensor"/>
    <property type="match status" value="1"/>
</dbReference>
<feature type="transmembrane region" description="Helical" evidence="1">
    <location>
        <begin position="284"/>
        <end position="305"/>
    </location>
</feature>
<dbReference type="AlphaFoldDB" id="A0A1Y2BR41"/>
<evidence type="ECO:0000256" key="1">
    <source>
        <dbReference type="SAM" id="Phobius"/>
    </source>
</evidence>
<keyword evidence="3" id="KW-1185">Reference proteome</keyword>
<keyword evidence="1" id="KW-1133">Transmembrane helix</keyword>
<evidence type="ECO:0000313" key="3">
    <source>
        <dbReference type="Proteomes" id="UP000193642"/>
    </source>
</evidence>
<keyword evidence="1" id="KW-0472">Membrane</keyword>
<comment type="caution">
    <text evidence="2">The sequence shown here is derived from an EMBL/GenBank/DDBJ whole genome shotgun (WGS) entry which is preliminary data.</text>
</comment>
<keyword evidence="1" id="KW-0812">Transmembrane</keyword>
<name>A0A1Y2BR41_9FUNG</name>